<proteinExistence type="predicted"/>
<dbReference type="Pfam" id="PF13439">
    <property type="entry name" value="Glyco_transf_4"/>
    <property type="match status" value="1"/>
</dbReference>
<dbReference type="InterPro" id="IPR028098">
    <property type="entry name" value="Glyco_trans_4-like_N"/>
</dbReference>
<dbReference type="PANTHER" id="PTHR46401">
    <property type="entry name" value="GLYCOSYLTRANSFERASE WBBK-RELATED"/>
    <property type="match status" value="1"/>
</dbReference>
<dbReference type="RefSeq" id="WP_036060501.1">
    <property type="nucleotide sequence ID" value="NZ_CP011102.1"/>
</dbReference>
<dbReference type="Proteomes" id="UP000223060">
    <property type="component" value="Chromosome"/>
</dbReference>
<reference evidence="5" key="1">
    <citation type="submission" date="2015-03" db="EMBL/GenBank/DDBJ databases">
        <authorList>
            <person name="Ferrari E."/>
            <person name="Walter M.C."/>
            <person name="Huptas C."/>
            <person name="Scherer S."/>
            <person name="Mueller-Herbst S."/>
        </authorList>
    </citation>
    <scope>NUCLEOTIDE SEQUENCE [LARGE SCALE GENOMIC DNA]</scope>
    <source>
        <strain evidence="5">LWP01</strain>
    </source>
</reference>
<protein>
    <recommendedName>
        <fullName evidence="6">Glycosyl transferase</fullName>
    </recommendedName>
</protein>
<evidence type="ECO:0000256" key="1">
    <source>
        <dbReference type="ARBA" id="ARBA00022679"/>
    </source>
</evidence>
<name>A0A1S7FR56_9LIST</name>
<dbReference type="CDD" id="cd03794">
    <property type="entry name" value="GT4_WbuB-like"/>
    <property type="match status" value="1"/>
</dbReference>
<evidence type="ECO:0000259" key="3">
    <source>
        <dbReference type="Pfam" id="PF13439"/>
    </source>
</evidence>
<keyword evidence="1" id="KW-0808">Transferase</keyword>
<dbReference type="InterPro" id="IPR001296">
    <property type="entry name" value="Glyco_trans_1"/>
</dbReference>
<evidence type="ECO:0000259" key="2">
    <source>
        <dbReference type="Pfam" id="PF00534"/>
    </source>
</evidence>
<accession>A0A1S7FR56</accession>
<evidence type="ECO:0008006" key="6">
    <source>
        <dbReference type="Google" id="ProtNLM"/>
    </source>
</evidence>
<dbReference type="AlphaFoldDB" id="A0A1S7FR56"/>
<dbReference type="GO" id="GO:0009103">
    <property type="term" value="P:lipopolysaccharide biosynthetic process"/>
    <property type="evidence" value="ECO:0007669"/>
    <property type="project" value="TreeGrafter"/>
</dbReference>
<keyword evidence="5" id="KW-1185">Reference proteome</keyword>
<organism evidence="4 5">
    <name type="scientific">Listeria weihenstephanensis</name>
    <dbReference type="NCBI Taxonomy" id="1006155"/>
    <lineage>
        <taxon>Bacteria</taxon>
        <taxon>Bacillati</taxon>
        <taxon>Bacillota</taxon>
        <taxon>Bacilli</taxon>
        <taxon>Bacillales</taxon>
        <taxon>Listeriaceae</taxon>
        <taxon>Listeria</taxon>
    </lineage>
</organism>
<feature type="domain" description="Glycosyltransferase subfamily 4-like N-terminal" evidence="3">
    <location>
        <begin position="26"/>
        <end position="160"/>
    </location>
</feature>
<dbReference type="Pfam" id="PF00534">
    <property type="entry name" value="Glycos_transf_1"/>
    <property type="match status" value="1"/>
</dbReference>
<dbReference type="PANTHER" id="PTHR46401:SF2">
    <property type="entry name" value="GLYCOSYLTRANSFERASE WBBK-RELATED"/>
    <property type="match status" value="1"/>
</dbReference>
<dbReference type="EMBL" id="CP011102">
    <property type="protein sequence ID" value="AQY49931.1"/>
    <property type="molecule type" value="Genomic_DNA"/>
</dbReference>
<evidence type="ECO:0000313" key="4">
    <source>
        <dbReference type="EMBL" id="AQY49931.1"/>
    </source>
</evidence>
<dbReference type="GO" id="GO:0016757">
    <property type="term" value="F:glycosyltransferase activity"/>
    <property type="evidence" value="ECO:0007669"/>
    <property type="project" value="InterPro"/>
</dbReference>
<sequence>MKEIIVLSSVHPWNDPRIYHKEVLTLLRAGYRVNYYAVAGTNDALPEHPDLTITRLPKRGLAKRFLTWRYFLQEVKRKQPDAVHLHDPELLFLVPRMKKVTQAKIVFDMHEDFPSALKSKRIKGIPVPNWCIKGMARYEKKRLAQVDAILFAEKYYKEQYLGIATYKEDVLNYPFLKEEPSEVEKYDVPTLVYAGAIHEIRGFKEMLGVASILKQRGHVFQLIIIGQVPERLRTWSANYVEAHGLKSCVQLKGRLDLEALNHYYEKSHIGLALLHPEPNYVKSLPTKLFEYMSFGLPYLASDFPLWRELMMDSASGIPVDVGDVSGIADTIEELLNEPEMYKRYVVDGRNEHISHYNWQHEAEKLLQTYDMLF</sequence>
<feature type="domain" description="Glycosyl transferase family 1" evidence="2">
    <location>
        <begin position="182"/>
        <end position="349"/>
    </location>
</feature>
<gene>
    <name evidence="4" type="ORF">UE46_01945</name>
</gene>
<dbReference type="Gene3D" id="3.40.50.2000">
    <property type="entry name" value="Glycogen Phosphorylase B"/>
    <property type="match status" value="2"/>
</dbReference>
<dbReference type="KEGG" id="lwi:UE46_01945"/>
<evidence type="ECO:0000313" key="5">
    <source>
        <dbReference type="Proteomes" id="UP000223060"/>
    </source>
</evidence>
<dbReference type="SUPFAM" id="SSF53756">
    <property type="entry name" value="UDP-Glycosyltransferase/glycogen phosphorylase"/>
    <property type="match status" value="1"/>
</dbReference>